<dbReference type="Proteomes" id="UP000006437">
    <property type="component" value="Unassembled WGS sequence"/>
</dbReference>
<dbReference type="Pfam" id="PF12833">
    <property type="entry name" value="HTH_18"/>
    <property type="match status" value="1"/>
</dbReference>
<evidence type="ECO:0000256" key="3">
    <source>
        <dbReference type="ARBA" id="ARBA00023163"/>
    </source>
</evidence>
<dbReference type="EMBL" id="AFZE01000016">
    <property type="protein sequence ID" value="EHL15053.1"/>
    <property type="molecule type" value="Genomic_DNA"/>
</dbReference>
<proteinExistence type="predicted"/>
<dbReference type="InterPro" id="IPR018060">
    <property type="entry name" value="HTH_AraC"/>
</dbReference>
<keyword evidence="2" id="KW-0238">DNA-binding</keyword>
<gene>
    <name evidence="5" type="ORF">HMPREF9629_01986</name>
</gene>
<dbReference type="PANTHER" id="PTHR47893">
    <property type="entry name" value="REGULATORY PROTEIN PCHR"/>
    <property type="match status" value="1"/>
</dbReference>
<evidence type="ECO:0000313" key="5">
    <source>
        <dbReference type="EMBL" id="EHL15053.1"/>
    </source>
</evidence>
<dbReference type="HOGENOM" id="CLU_052345_0_1_9"/>
<sequence length="311" mass="36330">MDNYIIDLYGKDIDSIHLKNDADRFVIENDTGRGIITNYHICDGLDITFNDIQMDYYEGNFEFKADIIEINHCKDGRCEYEIDSNTVAFVSRGDLSISNTIDNTGISYFPTKLYRGISLYIDIEKIQNSRLIKEFDINLSKIASLAKGGNVKIFRSNERLEHIFYEFYNAQKYFLKEYLKVKSIELLLFVSNIDWDNEIKNTSFLNKKQLYKIKKVRNFILKNLENHYTIEQLSKKFNISESSLKNQFKKLYGESIYSYTKKLRLEKSKTLLLEGKMSIAQIALESGYENPAKFSSAFKKEFGVIPSKFQI</sequence>
<evidence type="ECO:0000313" key="6">
    <source>
        <dbReference type="Proteomes" id="UP000006437"/>
    </source>
</evidence>
<dbReference type="SMART" id="SM00342">
    <property type="entry name" value="HTH_ARAC"/>
    <property type="match status" value="1"/>
</dbReference>
<evidence type="ECO:0000256" key="2">
    <source>
        <dbReference type="ARBA" id="ARBA00023125"/>
    </source>
</evidence>
<dbReference type="PANTHER" id="PTHR47893:SF1">
    <property type="entry name" value="REGULATORY PROTEIN PCHR"/>
    <property type="match status" value="1"/>
</dbReference>
<dbReference type="InterPro" id="IPR009057">
    <property type="entry name" value="Homeodomain-like_sf"/>
</dbReference>
<reference evidence="5 6" key="1">
    <citation type="submission" date="2011-08" db="EMBL/GenBank/DDBJ databases">
        <title>The Genome Sequence of Eubacteriaceae bacterium ACC19a.</title>
        <authorList>
            <consortium name="The Broad Institute Genome Sequencing Platform"/>
            <person name="Earl A."/>
            <person name="Ward D."/>
            <person name="Feldgarden M."/>
            <person name="Gevers D."/>
            <person name="Sizova M."/>
            <person name="Hazen A."/>
            <person name="Epstein S."/>
            <person name="Young S.K."/>
            <person name="Zeng Q."/>
            <person name="Gargeya S."/>
            <person name="Fitzgerald M."/>
            <person name="Haas B."/>
            <person name="Abouelleil A."/>
            <person name="Alvarado L."/>
            <person name="Arachchi H.M."/>
            <person name="Berlin A."/>
            <person name="Brown A."/>
            <person name="Chapman S.B."/>
            <person name="Chen Z."/>
            <person name="Dunbar C."/>
            <person name="Freedman E."/>
            <person name="Gearin G."/>
            <person name="Gellesch M."/>
            <person name="Goldberg J."/>
            <person name="Griggs A."/>
            <person name="Gujja S."/>
            <person name="Heiman D."/>
            <person name="Howarth C."/>
            <person name="Larson L."/>
            <person name="Lui A."/>
            <person name="MacDonald P.J.P."/>
            <person name="Montmayeur A."/>
            <person name="Murphy C."/>
            <person name="Neiman D."/>
            <person name="Pearson M."/>
            <person name="Priest M."/>
            <person name="Roberts A."/>
            <person name="Saif S."/>
            <person name="Shea T."/>
            <person name="Shenoy N."/>
            <person name="Sisk P."/>
            <person name="Stolte C."/>
            <person name="Sykes S."/>
            <person name="Wortman J."/>
            <person name="Nusbaum C."/>
            <person name="Birren B."/>
        </authorList>
    </citation>
    <scope>NUCLEOTIDE SEQUENCE [LARGE SCALE GENOMIC DNA]</scope>
    <source>
        <strain evidence="5 6">ACC19a</strain>
    </source>
</reference>
<dbReference type="BioCyc" id="EBAC796937-HMP:GMGH-1994-MONOMER"/>
<dbReference type="RefSeq" id="WP_009526202.1">
    <property type="nucleotide sequence ID" value="NZ_JBQMYE010000250.1"/>
</dbReference>
<organism evidence="5 6">
    <name type="scientific">Peptoanaerobacter stomatis</name>
    <dbReference type="NCBI Taxonomy" id="796937"/>
    <lineage>
        <taxon>Bacteria</taxon>
        <taxon>Bacillati</taxon>
        <taxon>Bacillota</taxon>
        <taxon>Clostridia</taxon>
        <taxon>Peptostreptococcales</taxon>
        <taxon>Filifactoraceae</taxon>
        <taxon>Peptoanaerobacter</taxon>
    </lineage>
</organism>
<keyword evidence="3" id="KW-0804">Transcription</keyword>
<dbReference type="InterPro" id="IPR053142">
    <property type="entry name" value="PchR_regulatory_protein"/>
</dbReference>
<feature type="domain" description="HTH araC/xylS-type" evidence="4">
    <location>
        <begin position="214"/>
        <end position="311"/>
    </location>
</feature>
<evidence type="ECO:0000259" key="4">
    <source>
        <dbReference type="PROSITE" id="PS01124"/>
    </source>
</evidence>
<protein>
    <recommendedName>
        <fullName evidence="4">HTH araC/xylS-type domain-containing protein</fullName>
    </recommendedName>
</protein>
<dbReference type="PRINTS" id="PR00032">
    <property type="entry name" value="HTHARAC"/>
</dbReference>
<dbReference type="Gene3D" id="1.10.10.60">
    <property type="entry name" value="Homeodomain-like"/>
    <property type="match status" value="2"/>
</dbReference>
<keyword evidence="1" id="KW-0805">Transcription regulation</keyword>
<comment type="caution">
    <text evidence="5">The sequence shown here is derived from an EMBL/GenBank/DDBJ whole genome shotgun (WGS) entry which is preliminary data.</text>
</comment>
<dbReference type="PROSITE" id="PS01124">
    <property type="entry name" value="HTH_ARAC_FAMILY_2"/>
    <property type="match status" value="1"/>
</dbReference>
<dbReference type="GO" id="GO:0003700">
    <property type="term" value="F:DNA-binding transcription factor activity"/>
    <property type="evidence" value="ECO:0007669"/>
    <property type="project" value="InterPro"/>
</dbReference>
<dbReference type="GO" id="GO:0043565">
    <property type="term" value="F:sequence-specific DNA binding"/>
    <property type="evidence" value="ECO:0007669"/>
    <property type="project" value="InterPro"/>
</dbReference>
<evidence type="ECO:0000256" key="1">
    <source>
        <dbReference type="ARBA" id="ARBA00023015"/>
    </source>
</evidence>
<name>G9X0Q0_9FIRM</name>
<dbReference type="InterPro" id="IPR020449">
    <property type="entry name" value="Tscrpt_reg_AraC-type_HTH"/>
</dbReference>
<dbReference type="SUPFAM" id="SSF46689">
    <property type="entry name" value="Homeodomain-like"/>
    <property type="match status" value="2"/>
</dbReference>
<dbReference type="AlphaFoldDB" id="G9X0Q0"/>
<accession>G9X0Q0</accession>